<reference evidence="1 2" key="1">
    <citation type="submission" date="2019-03" db="EMBL/GenBank/DDBJ databases">
        <title>Draft genome sequences of novel Actinobacteria.</title>
        <authorList>
            <person name="Sahin N."/>
            <person name="Ay H."/>
            <person name="Saygin H."/>
        </authorList>
    </citation>
    <scope>NUCLEOTIDE SEQUENCE [LARGE SCALE GENOMIC DNA]</scope>
    <source>
        <strain evidence="1 2">CH32</strain>
    </source>
</reference>
<accession>A0A4R4Z2L6</accession>
<dbReference type="Proteomes" id="UP000295302">
    <property type="component" value="Unassembled WGS sequence"/>
</dbReference>
<evidence type="ECO:0000313" key="2">
    <source>
        <dbReference type="Proteomes" id="UP000295302"/>
    </source>
</evidence>
<dbReference type="RefSeq" id="WP_132610754.1">
    <property type="nucleotide sequence ID" value="NZ_SMKQ01000018.1"/>
</dbReference>
<name>A0A4R4Z2L6_9ACTN</name>
<keyword evidence="2" id="KW-1185">Reference proteome</keyword>
<comment type="caution">
    <text evidence="1">The sequence shown here is derived from an EMBL/GenBank/DDBJ whole genome shotgun (WGS) entry which is preliminary data.</text>
</comment>
<dbReference type="AlphaFoldDB" id="A0A4R4Z2L6"/>
<dbReference type="EMBL" id="SMKQ01000018">
    <property type="protein sequence ID" value="TDD52036.1"/>
    <property type="molecule type" value="Genomic_DNA"/>
</dbReference>
<evidence type="ECO:0000313" key="1">
    <source>
        <dbReference type="EMBL" id="TDD52036.1"/>
    </source>
</evidence>
<proteinExistence type="predicted"/>
<sequence>MEYDVLPGGGREAGVVEWIGYRATAVLPIFPPIGPAPAALPSPYAPVGDAALPAVTDDTYTWI</sequence>
<organism evidence="1 2">
    <name type="scientific">Nonomuraea terrae</name>
    <dbReference type="NCBI Taxonomy" id="2530383"/>
    <lineage>
        <taxon>Bacteria</taxon>
        <taxon>Bacillati</taxon>
        <taxon>Actinomycetota</taxon>
        <taxon>Actinomycetes</taxon>
        <taxon>Streptosporangiales</taxon>
        <taxon>Streptosporangiaceae</taxon>
        <taxon>Nonomuraea</taxon>
    </lineage>
</organism>
<protein>
    <submittedName>
        <fullName evidence="1">Uncharacterized protein</fullName>
    </submittedName>
</protein>
<gene>
    <name evidence="1" type="ORF">E1286_09355</name>
</gene>